<comment type="caution">
    <text evidence="2">The sequence shown here is derived from an EMBL/GenBank/DDBJ whole genome shotgun (WGS) entry which is preliminary data.</text>
</comment>
<reference evidence="2 3" key="1">
    <citation type="journal article" date="2019" name="Int. J. Syst. Evol. Microbiol.">
        <title>The Global Catalogue of Microorganisms (GCM) 10K type strain sequencing project: providing services to taxonomists for standard genome sequencing and annotation.</title>
        <authorList>
            <consortium name="The Broad Institute Genomics Platform"/>
            <consortium name="The Broad Institute Genome Sequencing Center for Infectious Disease"/>
            <person name="Wu L."/>
            <person name="Ma J."/>
        </authorList>
    </citation>
    <scope>NUCLEOTIDE SEQUENCE [LARGE SCALE GENOMIC DNA]</scope>
    <source>
        <strain evidence="2 3">JCM 13244</strain>
    </source>
</reference>
<evidence type="ECO:0000313" key="3">
    <source>
        <dbReference type="Proteomes" id="UP001499947"/>
    </source>
</evidence>
<protein>
    <submittedName>
        <fullName evidence="2">CBS domain-containing protein</fullName>
    </submittedName>
</protein>
<gene>
    <name evidence="2" type="ORF">GCM10009680_44530</name>
</gene>
<dbReference type="Pfam" id="PF00571">
    <property type="entry name" value="CBS"/>
    <property type="match status" value="1"/>
</dbReference>
<dbReference type="Proteomes" id="UP001499947">
    <property type="component" value="Unassembled WGS sequence"/>
</dbReference>
<name>A0ABN2I651_9ACTN</name>
<dbReference type="SUPFAM" id="SSF54631">
    <property type="entry name" value="CBS-domain pair"/>
    <property type="match status" value="1"/>
</dbReference>
<dbReference type="InterPro" id="IPR046342">
    <property type="entry name" value="CBS_dom_sf"/>
</dbReference>
<dbReference type="Gene3D" id="3.10.580.10">
    <property type="entry name" value="CBS-domain"/>
    <property type="match status" value="1"/>
</dbReference>
<sequence>MIRKLTHHCRRHLLTLVQMQPRSTNVTQAHQTAADAVDTGPLQVSDDMTIEVALSVMAGARTGQLFVCDNDGLCTQLVTQAQLTAVRDSPAYTDRVQLRDILSGGGPSTSPVTTTAEAEYAALDRRHAALPVVEDRDSARGVLAH</sequence>
<proteinExistence type="predicted"/>
<feature type="domain" description="CBS" evidence="1">
    <location>
        <begin position="37"/>
        <end position="79"/>
    </location>
</feature>
<accession>A0ABN2I651</accession>
<keyword evidence="3" id="KW-1185">Reference proteome</keyword>
<dbReference type="InterPro" id="IPR000644">
    <property type="entry name" value="CBS_dom"/>
</dbReference>
<organism evidence="2 3">
    <name type="scientific">Streptomyces yatensis</name>
    <dbReference type="NCBI Taxonomy" id="155177"/>
    <lineage>
        <taxon>Bacteria</taxon>
        <taxon>Bacillati</taxon>
        <taxon>Actinomycetota</taxon>
        <taxon>Actinomycetes</taxon>
        <taxon>Kitasatosporales</taxon>
        <taxon>Streptomycetaceae</taxon>
        <taxon>Streptomyces</taxon>
        <taxon>Streptomyces violaceusniger group</taxon>
    </lineage>
</organism>
<dbReference type="EMBL" id="BAAALR010000051">
    <property type="protein sequence ID" value="GAA1699323.1"/>
    <property type="molecule type" value="Genomic_DNA"/>
</dbReference>
<evidence type="ECO:0000259" key="1">
    <source>
        <dbReference type="Pfam" id="PF00571"/>
    </source>
</evidence>
<evidence type="ECO:0000313" key="2">
    <source>
        <dbReference type="EMBL" id="GAA1699323.1"/>
    </source>
</evidence>